<proteinExistence type="predicted"/>
<organism evidence="1 2">
    <name type="scientific">Necator americanus</name>
    <name type="common">Human hookworm</name>
    <dbReference type="NCBI Taxonomy" id="51031"/>
    <lineage>
        <taxon>Eukaryota</taxon>
        <taxon>Metazoa</taxon>
        <taxon>Ecdysozoa</taxon>
        <taxon>Nematoda</taxon>
        <taxon>Chromadorea</taxon>
        <taxon>Rhabditida</taxon>
        <taxon>Rhabditina</taxon>
        <taxon>Rhabditomorpha</taxon>
        <taxon>Strongyloidea</taxon>
        <taxon>Ancylostomatidae</taxon>
        <taxon>Bunostominae</taxon>
        <taxon>Necator</taxon>
    </lineage>
</organism>
<dbReference type="EMBL" id="JAVFWL010000006">
    <property type="protein sequence ID" value="KAK6763395.1"/>
    <property type="molecule type" value="Genomic_DNA"/>
</dbReference>
<gene>
    <name evidence="1" type="primary">Necator_chrX.g24083</name>
    <name evidence="1" type="ORF">RB195_023918</name>
</gene>
<evidence type="ECO:0000313" key="1">
    <source>
        <dbReference type="EMBL" id="KAK6763395.1"/>
    </source>
</evidence>
<protein>
    <submittedName>
        <fullName evidence="1">Uncharacterized protein</fullName>
    </submittedName>
</protein>
<dbReference type="Proteomes" id="UP001303046">
    <property type="component" value="Unassembled WGS sequence"/>
</dbReference>
<name>A0ABR1ELY2_NECAM</name>
<sequence>MENRPRFFGHVMRRPSNRLVQVVLRMLPDPNWKTSIGRKRKFWIEVVKDLRTLGVDRQFTRDVKFRRLWNSDGWVDSMRSLAEVRAGWEAIEKKKKKKKKKGKKREREKG</sequence>
<evidence type="ECO:0000313" key="2">
    <source>
        <dbReference type="Proteomes" id="UP001303046"/>
    </source>
</evidence>
<accession>A0ABR1ELY2</accession>
<reference evidence="1 2" key="1">
    <citation type="submission" date="2023-08" db="EMBL/GenBank/DDBJ databases">
        <title>A Necator americanus chromosomal reference genome.</title>
        <authorList>
            <person name="Ilik V."/>
            <person name="Petrzelkova K.J."/>
            <person name="Pardy F."/>
            <person name="Fuh T."/>
            <person name="Niatou-Singa F.S."/>
            <person name="Gouil Q."/>
            <person name="Baker L."/>
            <person name="Ritchie M.E."/>
            <person name="Jex A.R."/>
            <person name="Gazzola D."/>
            <person name="Li H."/>
            <person name="Toshio Fujiwara R."/>
            <person name="Zhan B."/>
            <person name="Aroian R.V."/>
            <person name="Pafco B."/>
            <person name="Schwarz E.M."/>
        </authorList>
    </citation>
    <scope>NUCLEOTIDE SEQUENCE [LARGE SCALE GENOMIC DNA]</scope>
    <source>
        <strain evidence="1 2">Aroian</strain>
        <tissue evidence="1">Whole animal</tissue>
    </source>
</reference>
<comment type="caution">
    <text evidence="1">The sequence shown here is derived from an EMBL/GenBank/DDBJ whole genome shotgun (WGS) entry which is preliminary data.</text>
</comment>
<keyword evidence="2" id="KW-1185">Reference proteome</keyword>